<comment type="caution">
    <text evidence="3">The sequence shown here is derived from an EMBL/GenBank/DDBJ whole genome shotgun (WGS) entry which is preliminary data.</text>
</comment>
<feature type="compositionally biased region" description="Basic and acidic residues" evidence="2">
    <location>
        <begin position="633"/>
        <end position="642"/>
    </location>
</feature>
<keyword evidence="1" id="KW-0175">Coiled coil</keyword>
<gene>
    <name evidence="3" type="ORF">PCOR1329_LOCUS46941</name>
</gene>
<accession>A0ABN9UB51</accession>
<feature type="region of interest" description="Disordered" evidence="2">
    <location>
        <begin position="633"/>
        <end position="684"/>
    </location>
</feature>
<feature type="region of interest" description="Disordered" evidence="2">
    <location>
        <begin position="288"/>
        <end position="332"/>
    </location>
</feature>
<reference evidence="3" key="1">
    <citation type="submission" date="2023-10" db="EMBL/GenBank/DDBJ databases">
        <authorList>
            <person name="Chen Y."/>
            <person name="Shah S."/>
            <person name="Dougan E. K."/>
            <person name="Thang M."/>
            <person name="Chan C."/>
        </authorList>
    </citation>
    <scope>NUCLEOTIDE SEQUENCE [LARGE SCALE GENOMIC DNA]</scope>
</reference>
<evidence type="ECO:0000313" key="4">
    <source>
        <dbReference type="Proteomes" id="UP001189429"/>
    </source>
</evidence>
<evidence type="ECO:0000256" key="1">
    <source>
        <dbReference type="SAM" id="Coils"/>
    </source>
</evidence>
<evidence type="ECO:0000313" key="3">
    <source>
        <dbReference type="EMBL" id="CAK0856567.1"/>
    </source>
</evidence>
<name>A0ABN9UB51_9DINO</name>
<feature type="region of interest" description="Disordered" evidence="2">
    <location>
        <begin position="195"/>
        <end position="231"/>
    </location>
</feature>
<keyword evidence="4" id="KW-1185">Reference proteome</keyword>
<sequence length="1275" mass="139976">MGRARRLRQHRRWFSAPRQQPQEIAAVFGQLWSEEFATLWPTGAVNVFANPCAPRFVGDVEALLRATEAEDLRGALRTADGELSVVALFSGDDVREQHLAVHPGALSVQARLSGVVRHGGGAPRQLPGQAGFAAGRARAIEAQKLRDLDSENPKVNEAPLLAMCPASVLVFLIALGPSQQLETRVRKQERWAEAAAKSENLSMSEPAALGRQRRAAAPHAAPPPSPRRGLTDCTRRKLVLPGDLLRRLLRERRLPLEDLLGAEGLDGCGRWAEEGGVDHRAGRRTHGARMIKGPGVPRTSGIEAPGAVAGRREGRPPQTRCRGAGAAALPPAMTPGPPAPTLRPPWIHCWLQIPGRTQLRSFRAAGRRKQYIAEHIPELIQIQVVLSFKYLDMVIGCSAHECHWRKPVAKFAPQVREVRQLGFSLAKNIPTFNILCLSILSFVMQFAPFSRDVCAAYENVLQLLAVDPRLSFNYEMLTNLASLGFPGKFKHVEAVSLAAKFWLVSRCSEILGTLEDLGAPPPRAAEEAEGVAGESAAGAAAAVGLAGSAQLPASAAAQSSPVTRIVELLKGLKEQCELDAKTDEILYEKFVCWGREVLKQKKATNALATKEVAELTQYIADLDAGRIELTTEREDLVKERPPAHLPPPPHLGRGEGRLRERRSGDDPGHRGALQGRRGPEDCHRGRQARLGAWDWHGPARCWRTGRRAEETAMLNHAVELGDRFLGKGDALFLRRLLTGEVPTWDWKKLNRKATFKMSYKARSSEIQDVIAKLLQTFETNKADAIEKEEKAVAAHDALMESLNSERGLTQEALTKMEKENGAKSLSRTEAQGRIDFLNEQIANDEKYISQVTTELAEKKAEWEERSRVRYGEIGAISKAIEILHNDGARDLFKKSLSSQGYFFLQTGQHSTMHDASDALRSLARRTSDPRILGLVTQMQLAPAFGSLADRFTPIIEKIDSLVTMIGEEEASDLAKKESCEQTRASNTREAIKLSRAIDEDSDTMSRLTSEIEQLDQQITENNEAIEVLETQMTSAGEQRAAENKAYLSDKADDEGAASTVQAAYDVLETFYREEGLMLVQKKSRAPVVVAAGKAPPPPPTTWDSPYAGKTAESTGVLAILSMIKEDIERDISNADAAEAKALASYTKLMEDLNKEKGMRVEENAAMETQKAGKQGEHTQTEGARATKKTGLDSVLAGIAGLEPSCNYFTINFPVRVKNRQIEVDGLLKAKAILTGADFDPKKEQAAAEWKDVPVILRPKEFQLRQLKAATVSRHP</sequence>
<feature type="compositionally biased region" description="Basic and acidic residues" evidence="2">
    <location>
        <begin position="652"/>
        <end position="669"/>
    </location>
</feature>
<protein>
    <submittedName>
        <fullName evidence="3">Uncharacterized protein</fullName>
    </submittedName>
</protein>
<dbReference type="EMBL" id="CAUYUJ010015649">
    <property type="protein sequence ID" value="CAK0856567.1"/>
    <property type="molecule type" value="Genomic_DNA"/>
</dbReference>
<feature type="coiled-coil region" evidence="1">
    <location>
        <begin position="785"/>
        <end position="819"/>
    </location>
</feature>
<proteinExistence type="predicted"/>
<feature type="region of interest" description="Disordered" evidence="2">
    <location>
        <begin position="1166"/>
        <end position="1187"/>
    </location>
</feature>
<organism evidence="3 4">
    <name type="scientific">Prorocentrum cordatum</name>
    <dbReference type="NCBI Taxonomy" id="2364126"/>
    <lineage>
        <taxon>Eukaryota</taxon>
        <taxon>Sar</taxon>
        <taxon>Alveolata</taxon>
        <taxon>Dinophyceae</taxon>
        <taxon>Prorocentrales</taxon>
        <taxon>Prorocentraceae</taxon>
        <taxon>Prorocentrum</taxon>
    </lineage>
</organism>
<dbReference type="Proteomes" id="UP001189429">
    <property type="component" value="Unassembled WGS sequence"/>
</dbReference>
<feature type="coiled-coil region" evidence="1">
    <location>
        <begin position="997"/>
        <end position="1031"/>
    </location>
</feature>
<evidence type="ECO:0000256" key="2">
    <source>
        <dbReference type="SAM" id="MobiDB-lite"/>
    </source>
</evidence>